<dbReference type="InterPro" id="IPR029063">
    <property type="entry name" value="SAM-dependent_MTases_sf"/>
</dbReference>
<organism evidence="1 2">
    <name type="scientific">Kitasatospora kazusensis</name>
    <dbReference type="NCBI Taxonomy" id="407974"/>
    <lineage>
        <taxon>Bacteria</taxon>
        <taxon>Bacillati</taxon>
        <taxon>Actinomycetota</taxon>
        <taxon>Actinomycetes</taxon>
        <taxon>Kitasatosporales</taxon>
        <taxon>Streptomycetaceae</taxon>
        <taxon>Kitasatospora</taxon>
    </lineage>
</organism>
<evidence type="ECO:0000313" key="1">
    <source>
        <dbReference type="EMBL" id="GAA2129145.1"/>
    </source>
</evidence>
<dbReference type="EMBL" id="BAAANT010000001">
    <property type="protein sequence ID" value="GAA2129145.1"/>
    <property type="molecule type" value="Genomic_DNA"/>
</dbReference>
<evidence type="ECO:0008006" key="3">
    <source>
        <dbReference type="Google" id="ProtNLM"/>
    </source>
</evidence>
<keyword evidence="2" id="KW-1185">Reference proteome</keyword>
<name>A0ABN2YL85_9ACTN</name>
<dbReference type="Gene3D" id="3.40.50.150">
    <property type="entry name" value="Vaccinia Virus protein VP39"/>
    <property type="match status" value="1"/>
</dbReference>
<sequence length="225" mass="25217">MQTRSLWEHTLTFFPQFLAALKEHASPDATVAVVGASDGKFVLPLAAAGYRVIAIECDPLALHGGEVNLPGDVNAHAMGLIDRLKLEELYDRVQVVEEDFLNAEPLDMLCDAVWTSCSWHYSANHHRPLAEFVARMQLLVRAGGLFGAEFMMPVESRHRLVEHYTSPEKLSRHFTSAWNVLLALRTAEFTERAHLGRLQDHTHRMGLVLAARTPNPSPPYQKKDS</sequence>
<dbReference type="CDD" id="cd02440">
    <property type="entry name" value="AdoMet_MTases"/>
    <property type="match status" value="1"/>
</dbReference>
<comment type="caution">
    <text evidence="1">The sequence shown here is derived from an EMBL/GenBank/DDBJ whole genome shotgun (WGS) entry which is preliminary data.</text>
</comment>
<dbReference type="SUPFAM" id="SSF53335">
    <property type="entry name" value="S-adenosyl-L-methionine-dependent methyltransferases"/>
    <property type="match status" value="1"/>
</dbReference>
<dbReference type="RefSeq" id="WP_344459314.1">
    <property type="nucleotide sequence ID" value="NZ_BAAANT010000001.1"/>
</dbReference>
<evidence type="ECO:0000313" key="2">
    <source>
        <dbReference type="Proteomes" id="UP001422759"/>
    </source>
</evidence>
<dbReference type="Proteomes" id="UP001422759">
    <property type="component" value="Unassembled WGS sequence"/>
</dbReference>
<gene>
    <name evidence="1" type="ORF">GCM10009760_00060</name>
</gene>
<accession>A0ABN2YL85</accession>
<protein>
    <recommendedName>
        <fullName evidence="3">Class I SAM-dependent methyltransferase</fullName>
    </recommendedName>
</protein>
<reference evidence="1 2" key="1">
    <citation type="journal article" date="2019" name="Int. J. Syst. Evol. Microbiol.">
        <title>The Global Catalogue of Microorganisms (GCM) 10K type strain sequencing project: providing services to taxonomists for standard genome sequencing and annotation.</title>
        <authorList>
            <consortium name="The Broad Institute Genomics Platform"/>
            <consortium name="The Broad Institute Genome Sequencing Center for Infectious Disease"/>
            <person name="Wu L."/>
            <person name="Ma J."/>
        </authorList>
    </citation>
    <scope>NUCLEOTIDE SEQUENCE [LARGE SCALE GENOMIC DNA]</scope>
    <source>
        <strain evidence="1 2">JCM 14560</strain>
    </source>
</reference>
<proteinExistence type="predicted"/>